<dbReference type="RefSeq" id="WP_303493573.1">
    <property type="nucleotide sequence ID" value="NZ_JAUOPB010000013.1"/>
</dbReference>
<evidence type="ECO:0000259" key="4">
    <source>
        <dbReference type="Pfam" id="PF01048"/>
    </source>
</evidence>
<evidence type="ECO:0000256" key="3">
    <source>
        <dbReference type="HAMAP-Rule" id="MF_01963"/>
    </source>
</evidence>
<reference evidence="5" key="1">
    <citation type="submission" date="2023-07" db="EMBL/GenBank/DDBJ databases">
        <title>Genome content predicts the carbon catabolic preferences of heterotrophic bacteria.</title>
        <authorList>
            <person name="Gralka M."/>
        </authorList>
    </citation>
    <scope>NUCLEOTIDE SEQUENCE</scope>
    <source>
        <strain evidence="5">I3M17_2</strain>
    </source>
</reference>
<name>A0AAW7XA69_9GAMM</name>
<dbReference type="Proteomes" id="UP001169760">
    <property type="component" value="Unassembled WGS sequence"/>
</dbReference>
<feature type="site" description="Important for substrate specificity" evidence="3">
    <location>
        <position position="227"/>
    </location>
</feature>
<comment type="catalytic activity">
    <reaction evidence="3">
        <text>a purine D-ribonucleoside + phosphate = a purine nucleobase + alpha-D-ribose 1-phosphate</text>
        <dbReference type="Rhea" id="RHEA:19805"/>
        <dbReference type="ChEBI" id="CHEBI:26386"/>
        <dbReference type="ChEBI" id="CHEBI:43474"/>
        <dbReference type="ChEBI" id="CHEBI:57720"/>
        <dbReference type="ChEBI" id="CHEBI:142355"/>
        <dbReference type="EC" id="2.4.2.1"/>
    </reaction>
</comment>
<comment type="pathway">
    <text evidence="3">Purine metabolism; purine nucleoside salvage.</text>
</comment>
<dbReference type="AlphaFoldDB" id="A0AAW7XA69"/>
<comment type="caution">
    <text evidence="5">The sequence shown here is derived from an EMBL/GenBank/DDBJ whole genome shotgun (WGS) entry which is preliminary data.</text>
</comment>
<evidence type="ECO:0000313" key="5">
    <source>
        <dbReference type="EMBL" id="MDO6424130.1"/>
    </source>
</evidence>
<dbReference type="GO" id="GO:0019509">
    <property type="term" value="P:L-methionine salvage from methylthioadenosine"/>
    <property type="evidence" value="ECO:0007669"/>
    <property type="project" value="TreeGrafter"/>
</dbReference>
<dbReference type="EC" id="2.4.2.1" evidence="3"/>
<dbReference type="InterPro" id="IPR000845">
    <property type="entry name" value="Nucleoside_phosphorylase_d"/>
</dbReference>
<dbReference type="PROSITE" id="PS01240">
    <property type="entry name" value="PNP_MTAP_2"/>
    <property type="match status" value="1"/>
</dbReference>
<feature type="binding site" evidence="3">
    <location>
        <begin position="215"/>
        <end position="217"/>
    </location>
    <ligand>
        <name>substrate</name>
    </ligand>
</feature>
<organism evidence="5 6">
    <name type="scientific">Saccharophagus degradans</name>
    <dbReference type="NCBI Taxonomy" id="86304"/>
    <lineage>
        <taxon>Bacteria</taxon>
        <taxon>Pseudomonadati</taxon>
        <taxon>Pseudomonadota</taxon>
        <taxon>Gammaproteobacteria</taxon>
        <taxon>Cellvibrionales</taxon>
        <taxon>Cellvibrionaceae</taxon>
        <taxon>Saccharophagus</taxon>
    </lineage>
</organism>
<dbReference type="PANTHER" id="PTHR42679:SF2">
    <property type="entry name" value="S-METHYL-5'-THIOADENOSINE PHOSPHORYLASE"/>
    <property type="match status" value="1"/>
</dbReference>
<dbReference type="InterPro" id="IPR035994">
    <property type="entry name" value="Nucleoside_phosphorylase_sf"/>
</dbReference>
<dbReference type="NCBIfam" id="NF006599">
    <property type="entry name" value="PRK09136.1"/>
    <property type="match status" value="1"/>
</dbReference>
<dbReference type="GO" id="GO:0005829">
    <property type="term" value="C:cytosol"/>
    <property type="evidence" value="ECO:0007669"/>
    <property type="project" value="TreeGrafter"/>
</dbReference>
<feature type="binding site" evidence="3">
    <location>
        <position position="192"/>
    </location>
    <ligand>
        <name>phosphate</name>
        <dbReference type="ChEBI" id="CHEBI:43474"/>
    </ligand>
</feature>
<dbReference type="GO" id="GO:0017061">
    <property type="term" value="F:S-methyl-5-thioadenosine phosphorylase activity"/>
    <property type="evidence" value="ECO:0007669"/>
    <property type="project" value="InterPro"/>
</dbReference>
<comment type="subunit">
    <text evidence="3">Homohexamer. Dimer of a homotrimer.</text>
</comment>
<dbReference type="Pfam" id="PF01048">
    <property type="entry name" value="PNP_UDP_1"/>
    <property type="match status" value="1"/>
</dbReference>
<dbReference type="InterPro" id="IPR010044">
    <property type="entry name" value="MTAP"/>
</dbReference>
<dbReference type="SUPFAM" id="SSF53167">
    <property type="entry name" value="Purine and uridine phosphorylases"/>
    <property type="match status" value="1"/>
</dbReference>
<feature type="binding site" evidence="3">
    <location>
        <position position="191"/>
    </location>
    <ligand>
        <name>substrate</name>
    </ligand>
</feature>
<dbReference type="HAMAP" id="MF_01963">
    <property type="entry name" value="MTAP"/>
    <property type="match status" value="1"/>
</dbReference>
<comment type="similarity">
    <text evidence="3">Belongs to the PNP/MTAP phosphorylase family. MTAP subfamily.</text>
</comment>
<feature type="domain" description="Nucleoside phosphorylase" evidence="4">
    <location>
        <begin position="4"/>
        <end position="244"/>
    </location>
</feature>
<proteinExistence type="inferred from homology"/>
<protein>
    <recommendedName>
        <fullName evidence="3">Probable 6-oxopurine nucleoside phosphorylase</fullName>
        <ecNumber evidence="3">2.4.2.1</ecNumber>
    </recommendedName>
    <alternativeName>
        <fullName evidence="3">Purine nucleoside phosphorylase</fullName>
        <shortName evidence="3">PNP</shortName>
    </alternativeName>
</protein>
<dbReference type="EMBL" id="JAUOPB010000013">
    <property type="protein sequence ID" value="MDO6424130.1"/>
    <property type="molecule type" value="Genomic_DNA"/>
</dbReference>
<evidence type="ECO:0000313" key="6">
    <source>
        <dbReference type="Proteomes" id="UP001169760"/>
    </source>
</evidence>
<feature type="binding site" evidence="3">
    <location>
        <position position="11"/>
    </location>
    <ligand>
        <name>phosphate</name>
        <dbReference type="ChEBI" id="CHEBI:43474"/>
    </ligand>
</feature>
<dbReference type="CDD" id="cd09010">
    <property type="entry name" value="MTAP_SsMTAPII_like_MTIP"/>
    <property type="match status" value="1"/>
</dbReference>
<feature type="binding site" evidence="3">
    <location>
        <begin position="53"/>
        <end position="54"/>
    </location>
    <ligand>
        <name>phosphate</name>
        <dbReference type="ChEBI" id="CHEBI:43474"/>
    </ligand>
</feature>
<feature type="site" description="Important for substrate specificity" evidence="3">
    <location>
        <position position="173"/>
    </location>
</feature>
<comment type="miscellaneous">
    <text evidence="3">Although this enzyme belongs to the family of MTA phosphorylases based on sequence homology, it has been shown that conserved amino acid substitutions in the substrate binding pocket convert the substrate specificity of this enzyme from 6-aminopurines to 6-oxopurines.</text>
</comment>
<dbReference type="GO" id="GO:0006166">
    <property type="term" value="P:purine ribonucleoside salvage"/>
    <property type="evidence" value="ECO:0007669"/>
    <property type="project" value="UniProtKB-UniRule"/>
</dbReference>
<gene>
    <name evidence="5" type="ORF">Q4521_16715</name>
</gene>
<keyword evidence="3" id="KW-0660">Purine salvage</keyword>
<dbReference type="Gene3D" id="3.40.50.1580">
    <property type="entry name" value="Nucleoside phosphorylase domain"/>
    <property type="match status" value="1"/>
</dbReference>
<sequence length="252" mass="26855">MPNKIAVIGGSGFYTMASANNAKTLNPVNTPYGSVGGLIEYSMGGHNIVFLARHGGEHKLPPHKINYRANIYALKELGVSHIVAANAVGGIGDRCGPGVLVIPDQLIDYTFGREGTFFDSFEDGMNHIDFTYPFEGRVRNALIQASAAFEQEFGSDKIVRNGVYACMQGPRLETAAEIKKLKSDGASLVGMTAMPEAALARELGIDYASVCLVVNWAAGLSAGLITLEAINAELEGCVAKAEYLIGQSVNYF</sequence>
<evidence type="ECO:0000256" key="2">
    <source>
        <dbReference type="ARBA" id="ARBA00022679"/>
    </source>
</evidence>
<dbReference type="InterPro" id="IPR018099">
    <property type="entry name" value="Purine_phosphorylase-2_CS"/>
</dbReference>
<comment type="function">
    <text evidence="3">Purine nucleoside phosphorylase which is highly specific for 6-oxopurine nucleosides. Cleaves guanosine or inosine to respective bases and sugar-1-phosphate molecules. Involved in purine salvage.</text>
</comment>
<evidence type="ECO:0000256" key="1">
    <source>
        <dbReference type="ARBA" id="ARBA00022676"/>
    </source>
</evidence>
<keyword evidence="1 3" id="KW-0328">Glycosyltransferase</keyword>
<accession>A0AAW7XA69</accession>
<comment type="caution">
    <text evidence="3">Lacks conserved residue(s) required for the propagation of feature annotation.</text>
</comment>
<dbReference type="PANTHER" id="PTHR42679">
    <property type="entry name" value="S-METHYL-5'-THIOADENOSINE PHOSPHORYLASE"/>
    <property type="match status" value="1"/>
</dbReference>
<keyword evidence="2 3" id="KW-0808">Transferase</keyword>